<dbReference type="Proteomes" id="UP000292345">
    <property type="component" value="Unassembled WGS sequence"/>
</dbReference>
<dbReference type="RefSeq" id="WP_130245375.1">
    <property type="nucleotide sequence ID" value="NZ_PPUZ01000036.1"/>
</dbReference>
<protein>
    <submittedName>
        <fullName evidence="2">Phosphatase</fullName>
    </submittedName>
</protein>
<dbReference type="EMBL" id="PPUZ01000036">
    <property type="protein sequence ID" value="RZM79991.1"/>
    <property type="molecule type" value="Genomic_DNA"/>
</dbReference>
<proteinExistence type="predicted"/>
<dbReference type="InterPro" id="IPR052018">
    <property type="entry name" value="PHP_domain"/>
</dbReference>
<evidence type="ECO:0000313" key="2">
    <source>
        <dbReference type="EMBL" id="RZM79991.1"/>
    </source>
</evidence>
<dbReference type="SUPFAM" id="SSF89550">
    <property type="entry name" value="PHP domain-like"/>
    <property type="match status" value="1"/>
</dbReference>
<dbReference type="GO" id="GO:0035312">
    <property type="term" value="F:5'-3' DNA exonuclease activity"/>
    <property type="evidence" value="ECO:0007669"/>
    <property type="project" value="TreeGrafter"/>
</dbReference>
<comment type="caution">
    <text evidence="2">The sequence shown here is derived from an EMBL/GenBank/DDBJ whole genome shotgun (WGS) entry which is preliminary data.</text>
</comment>
<gene>
    <name evidence="2" type="ORF">C3B51_13590</name>
</gene>
<dbReference type="Gene3D" id="3.20.20.140">
    <property type="entry name" value="Metal-dependent hydrolases"/>
    <property type="match status" value="1"/>
</dbReference>
<organism evidence="2 3">
    <name type="scientific">Pseudoalteromonas rubra</name>
    <dbReference type="NCBI Taxonomy" id="43658"/>
    <lineage>
        <taxon>Bacteria</taxon>
        <taxon>Pseudomonadati</taxon>
        <taxon>Pseudomonadota</taxon>
        <taxon>Gammaproteobacteria</taxon>
        <taxon>Alteromonadales</taxon>
        <taxon>Pseudoalteromonadaceae</taxon>
        <taxon>Pseudoalteromonas</taxon>
    </lineage>
</organism>
<dbReference type="PANTHER" id="PTHR42924">
    <property type="entry name" value="EXONUCLEASE"/>
    <property type="match status" value="1"/>
</dbReference>
<dbReference type="AlphaFoldDB" id="A0A4Q7EF94"/>
<evidence type="ECO:0000313" key="3">
    <source>
        <dbReference type="Proteomes" id="UP000292345"/>
    </source>
</evidence>
<dbReference type="InterPro" id="IPR016195">
    <property type="entry name" value="Pol/histidinol_Pase-like"/>
</dbReference>
<dbReference type="CDD" id="cd07438">
    <property type="entry name" value="PHP_HisPPase_AMP"/>
    <property type="match status" value="1"/>
</dbReference>
<dbReference type="InterPro" id="IPR004013">
    <property type="entry name" value="PHP_dom"/>
</dbReference>
<sequence>MIKYDLHSHSTFSDGRLAVSDLLERATERGVDVLAITDHDTTAGLAPARDYITDKQLPLSLISGVEISTKWESFEIHIVGLNIDESNDALKNLLASQQQKRRERAKEIGARLAKRGFEGIYEEAQLLAENAEITRAHFAKALVERGVAKNIQGVFKKYLGRNKIGYVPSSWCTMSEAIEAIHSAGGVSVLAHPGRYQMSNKWLRKLLGEYSAAGGKAMEVAQPQQAPSERQFLGQLSREYNLLASQGSDFHYPTNWLDLGKNLYLPKDCQGVWQFWGATEE</sequence>
<dbReference type="SMART" id="SM00481">
    <property type="entry name" value="POLIIIAc"/>
    <property type="match status" value="1"/>
</dbReference>
<evidence type="ECO:0000259" key="1">
    <source>
        <dbReference type="SMART" id="SM00481"/>
    </source>
</evidence>
<dbReference type="Gene3D" id="1.10.150.650">
    <property type="match status" value="1"/>
</dbReference>
<accession>A0A4Q7EF94</accession>
<feature type="domain" description="Polymerase/histidinol phosphatase N-terminal" evidence="1">
    <location>
        <begin position="4"/>
        <end position="71"/>
    </location>
</feature>
<dbReference type="GO" id="GO:0004534">
    <property type="term" value="F:5'-3' RNA exonuclease activity"/>
    <property type="evidence" value="ECO:0007669"/>
    <property type="project" value="TreeGrafter"/>
</dbReference>
<dbReference type="PANTHER" id="PTHR42924:SF3">
    <property type="entry name" value="POLYMERASE_HISTIDINOL PHOSPHATASE N-TERMINAL DOMAIN-CONTAINING PROTEIN"/>
    <property type="match status" value="1"/>
</dbReference>
<name>A0A4Q7EF94_9GAMM</name>
<reference evidence="2 3" key="1">
    <citation type="submission" date="2018-01" db="EMBL/GenBank/DDBJ databases">
        <title>Co-occurrence of chitin degradation, pigmentation and bioactivity in marine Pseudoalteromonas.</title>
        <authorList>
            <person name="Paulsen S."/>
            <person name="Gram L."/>
            <person name="Machado H."/>
        </authorList>
    </citation>
    <scope>NUCLEOTIDE SEQUENCE [LARGE SCALE GENOMIC DNA]</scope>
    <source>
        <strain evidence="2 3">S1946</strain>
    </source>
</reference>
<dbReference type="Pfam" id="PF02811">
    <property type="entry name" value="PHP"/>
    <property type="match status" value="1"/>
</dbReference>
<dbReference type="InterPro" id="IPR003141">
    <property type="entry name" value="Pol/His_phosphatase_N"/>
</dbReference>
<dbReference type="NCBIfam" id="NF047791">
    <property type="entry name" value="RNaseRnm"/>
    <property type="match status" value="1"/>
</dbReference>